<dbReference type="InterPro" id="IPR036259">
    <property type="entry name" value="MFS_trans_sf"/>
</dbReference>
<dbReference type="Pfam" id="PF07690">
    <property type="entry name" value="MFS_1"/>
    <property type="match status" value="1"/>
</dbReference>
<feature type="transmembrane region" description="Helical" evidence="5">
    <location>
        <begin position="254"/>
        <end position="276"/>
    </location>
</feature>
<comment type="subcellular location">
    <subcellularLocation>
        <location evidence="1">Cell membrane</location>
        <topology evidence="1">Multi-pass membrane protein</topology>
    </subcellularLocation>
</comment>
<sequence>MGLWAAGLPSLNDRLDLGPARLGSVLLLISGGALVSMLVAGPLVDRWSSRRVCWFAGPFSGAVLLGPALAPSYWSLAALAVLFGIGLGVTEVAMNAHSVEVERVYERPIISAFHGVWSLGGAAGGGLTSLALQGGLDAQWLLIAAAVVVPFLYLPAAYLLLPRPPAHETTSSADGNAPSDGSSLRWGLIALLGLAAFAGHLSEGAAIDWAALHARWVLDTDPAMAPLAYTIFSVAMTTIRLLGDPIRGRLGSVLTIRLAGVLATLGYVLVLLSPVVGESLRVVCAWTGWALAGVGLATVVPVLFSAVGAAGGRVGRALAMVTAFGYSGLLLGPAVLGFVAEHASLPIALFIPAVLAAVVTLAGSPAIRSLLRLSPAPAPAAVPEGEPQPARD</sequence>
<keyword evidence="4 5" id="KW-0472">Membrane</keyword>
<comment type="caution">
    <text evidence="7">The sequence shown here is derived from an EMBL/GenBank/DDBJ whole genome shotgun (WGS) entry which is preliminary data.</text>
</comment>
<evidence type="ECO:0000256" key="2">
    <source>
        <dbReference type="ARBA" id="ARBA00022692"/>
    </source>
</evidence>
<organism evidence="7 8">
    <name type="scientific">Nonomuraea monospora</name>
    <dbReference type="NCBI Taxonomy" id="568818"/>
    <lineage>
        <taxon>Bacteria</taxon>
        <taxon>Bacillati</taxon>
        <taxon>Actinomycetota</taxon>
        <taxon>Actinomycetes</taxon>
        <taxon>Streptosporangiales</taxon>
        <taxon>Streptosporangiaceae</taxon>
        <taxon>Nonomuraea</taxon>
    </lineage>
</organism>
<dbReference type="InterPro" id="IPR051788">
    <property type="entry name" value="MFS_Transporter"/>
</dbReference>
<gene>
    <name evidence="7" type="ORF">GCM10009850_048740</name>
</gene>
<dbReference type="SUPFAM" id="SSF103473">
    <property type="entry name" value="MFS general substrate transporter"/>
    <property type="match status" value="1"/>
</dbReference>
<accession>A0ABN3CJI9</accession>
<evidence type="ECO:0000256" key="3">
    <source>
        <dbReference type="ARBA" id="ARBA00022989"/>
    </source>
</evidence>
<dbReference type="CDD" id="cd17393">
    <property type="entry name" value="MFS_MosC_like"/>
    <property type="match status" value="1"/>
</dbReference>
<evidence type="ECO:0000256" key="4">
    <source>
        <dbReference type="ARBA" id="ARBA00023136"/>
    </source>
</evidence>
<feature type="transmembrane region" description="Helical" evidence="5">
    <location>
        <begin position="182"/>
        <end position="202"/>
    </location>
</feature>
<dbReference type="InterPro" id="IPR020846">
    <property type="entry name" value="MFS_dom"/>
</dbReference>
<evidence type="ECO:0000256" key="1">
    <source>
        <dbReference type="ARBA" id="ARBA00004651"/>
    </source>
</evidence>
<feature type="transmembrane region" description="Helical" evidence="5">
    <location>
        <begin position="20"/>
        <end position="40"/>
    </location>
</feature>
<feature type="transmembrane region" description="Helical" evidence="5">
    <location>
        <begin position="345"/>
        <end position="363"/>
    </location>
</feature>
<feature type="transmembrane region" description="Helical" evidence="5">
    <location>
        <begin position="76"/>
        <end position="97"/>
    </location>
</feature>
<keyword evidence="8" id="KW-1185">Reference proteome</keyword>
<dbReference type="PANTHER" id="PTHR23514:SF13">
    <property type="entry name" value="INNER MEMBRANE PROTEIN YBJJ"/>
    <property type="match status" value="1"/>
</dbReference>
<protein>
    <submittedName>
        <fullName evidence="7">MFS transporter</fullName>
    </submittedName>
</protein>
<dbReference type="Gene3D" id="1.20.1250.20">
    <property type="entry name" value="MFS general substrate transporter like domains"/>
    <property type="match status" value="2"/>
</dbReference>
<feature type="transmembrane region" description="Helical" evidence="5">
    <location>
        <begin position="109"/>
        <end position="132"/>
    </location>
</feature>
<reference evidence="7 8" key="1">
    <citation type="journal article" date="2019" name="Int. J. Syst. Evol. Microbiol.">
        <title>The Global Catalogue of Microorganisms (GCM) 10K type strain sequencing project: providing services to taxonomists for standard genome sequencing and annotation.</title>
        <authorList>
            <consortium name="The Broad Institute Genomics Platform"/>
            <consortium name="The Broad Institute Genome Sequencing Center for Infectious Disease"/>
            <person name="Wu L."/>
            <person name="Ma J."/>
        </authorList>
    </citation>
    <scope>NUCLEOTIDE SEQUENCE [LARGE SCALE GENOMIC DNA]</scope>
    <source>
        <strain evidence="7 8">JCM 16114</strain>
    </source>
</reference>
<evidence type="ECO:0000256" key="5">
    <source>
        <dbReference type="SAM" id="Phobius"/>
    </source>
</evidence>
<feature type="domain" description="Major facilitator superfamily (MFS) profile" evidence="6">
    <location>
        <begin position="1"/>
        <end position="368"/>
    </location>
</feature>
<feature type="transmembrane region" description="Helical" evidence="5">
    <location>
        <begin position="222"/>
        <end position="242"/>
    </location>
</feature>
<keyword evidence="2 5" id="KW-0812">Transmembrane</keyword>
<feature type="transmembrane region" description="Helical" evidence="5">
    <location>
        <begin position="52"/>
        <end position="70"/>
    </location>
</feature>
<evidence type="ECO:0000259" key="6">
    <source>
        <dbReference type="PROSITE" id="PS50850"/>
    </source>
</evidence>
<dbReference type="InterPro" id="IPR011701">
    <property type="entry name" value="MFS"/>
</dbReference>
<evidence type="ECO:0000313" key="8">
    <source>
        <dbReference type="Proteomes" id="UP001499843"/>
    </source>
</evidence>
<keyword evidence="3 5" id="KW-1133">Transmembrane helix</keyword>
<feature type="transmembrane region" description="Helical" evidence="5">
    <location>
        <begin position="317"/>
        <end position="339"/>
    </location>
</feature>
<evidence type="ECO:0000313" key="7">
    <source>
        <dbReference type="EMBL" id="GAA2209416.1"/>
    </source>
</evidence>
<feature type="transmembrane region" description="Helical" evidence="5">
    <location>
        <begin position="288"/>
        <end position="310"/>
    </location>
</feature>
<name>A0ABN3CJI9_9ACTN</name>
<proteinExistence type="predicted"/>
<feature type="transmembrane region" description="Helical" evidence="5">
    <location>
        <begin position="138"/>
        <end position="161"/>
    </location>
</feature>
<dbReference type="PANTHER" id="PTHR23514">
    <property type="entry name" value="BYPASS OF STOP CODON PROTEIN 6"/>
    <property type="match status" value="1"/>
</dbReference>
<dbReference type="Proteomes" id="UP001499843">
    <property type="component" value="Unassembled WGS sequence"/>
</dbReference>
<dbReference type="EMBL" id="BAAAQX010000012">
    <property type="protein sequence ID" value="GAA2209416.1"/>
    <property type="molecule type" value="Genomic_DNA"/>
</dbReference>
<dbReference type="PROSITE" id="PS50850">
    <property type="entry name" value="MFS"/>
    <property type="match status" value="1"/>
</dbReference>